<dbReference type="Pfam" id="PF17660">
    <property type="entry name" value="BTRD1"/>
    <property type="match status" value="5"/>
</dbReference>
<comment type="caution">
    <text evidence="1">The sequence shown here is derived from an EMBL/GenBank/DDBJ whole genome shotgun (WGS) entry which is preliminary data.</text>
</comment>
<dbReference type="Proteomes" id="UP000487268">
    <property type="component" value="Unassembled WGS sequence"/>
</dbReference>
<dbReference type="RefSeq" id="WP_153532865.1">
    <property type="nucleotide sequence ID" value="NZ_WEGH01000002.1"/>
</dbReference>
<dbReference type="OrthoDB" id="3531944at2"/>
<name>A0A7K0BUG5_9ACTN</name>
<reference evidence="1 2" key="1">
    <citation type="submission" date="2019-10" db="EMBL/GenBank/DDBJ databases">
        <title>Actinomadura rubteroloni sp. nov. and Actinomadura macrotermitis sp. nov., isolated from the gut of fungus growing-termite Macrotermes natalensis.</title>
        <authorList>
            <person name="Benndorf R."/>
            <person name="Martin K."/>
            <person name="Kuefner M."/>
            <person name="De Beer W."/>
            <person name="Kaster A.-K."/>
            <person name="Vollmers J."/>
            <person name="Poulsen M."/>
            <person name="Beemelmanns C."/>
        </authorList>
    </citation>
    <scope>NUCLEOTIDE SEQUENCE [LARGE SCALE GENOMIC DNA]</scope>
    <source>
        <strain evidence="1 2">RB68</strain>
    </source>
</reference>
<dbReference type="InterPro" id="IPR006311">
    <property type="entry name" value="TAT_signal"/>
</dbReference>
<dbReference type="InterPro" id="IPR049511">
    <property type="entry name" value="PGH-like_rpt"/>
</dbReference>
<keyword evidence="2" id="KW-1185">Reference proteome</keyword>
<dbReference type="AlphaFoldDB" id="A0A7K0BUG5"/>
<evidence type="ECO:0000313" key="2">
    <source>
        <dbReference type="Proteomes" id="UP000487268"/>
    </source>
</evidence>
<protein>
    <submittedName>
        <fullName evidence="1">Uncharacterized protein</fullName>
    </submittedName>
</protein>
<sequence length="302" mass="32357">MKQYLTRRRGIAAAAVLAVGIAVPVTVAQVSGSSADARPRTAAPVAADAAAAARTAFYAYHGKTAAYHLAAYKKLKGAGYRPISLNVSNRANPAYAAVWVKRSGPAFTEVVGKNAAGFQSSFNALRKKGYQPTVVTATGEGKTALYAGIFEKKGGKFSAHANLTAAGLAKYNKYAAQHGFIPVSVDAYGSAKSPRYVAVWNANPRHVKWNVSVARSFAAHDKLFQAQMKRGWRPSFVAVGTGLTYTAIWRNDRIGAWYEYTGMSSSGYQQRFDYFKARGFHPIQVAAGGAGANARYAAIWAR</sequence>
<dbReference type="EMBL" id="WEGH01000002">
    <property type="protein sequence ID" value="MQY04676.1"/>
    <property type="molecule type" value="Genomic_DNA"/>
</dbReference>
<dbReference type="PROSITE" id="PS51318">
    <property type="entry name" value="TAT"/>
    <property type="match status" value="1"/>
</dbReference>
<gene>
    <name evidence="1" type="ORF">ACRB68_27370</name>
</gene>
<proteinExistence type="predicted"/>
<organism evidence="1 2">
    <name type="scientific">Actinomadura macrotermitis</name>
    <dbReference type="NCBI Taxonomy" id="2585200"/>
    <lineage>
        <taxon>Bacteria</taxon>
        <taxon>Bacillati</taxon>
        <taxon>Actinomycetota</taxon>
        <taxon>Actinomycetes</taxon>
        <taxon>Streptosporangiales</taxon>
        <taxon>Thermomonosporaceae</taxon>
        <taxon>Actinomadura</taxon>
    </lineage>
</organism>
<evidence type="ECO:0000313" key="1">
    <source>
        <dbReference type="EMBL" id="MQY04676.1"/>
    </source>
</evidence>
<accession>A0A7K0BUG5</accession>